<dbReference type="AlphaFoldDB" id="A0A936ZC67"/>
<keyword evidence="2" id="KW-1185">Reference proteome</keyword>
<reference evidence="1" key="1">
    <citation type="submission" date="2021-01" db="EMBL/GenBank/DDBJ databases">
        <title>Microvirga sp.</title>
        <authorList>
            <person name="Kim M.K."/>
        </authorList>
    </citation>
    <scope>NUCLEOTIDE SEQUENCE</scope>
    <source>
        <strain evidence="1">5420S-16</strain>
    </source>
</reference>
<organism evidence="1 2">
    <name type="scientific">Microvirga aerilata</name>
    <dbReference type="NCBI Taxonomy" id="670292"/>
    <lineage>
        <taxon>Bacteria</taxon>
        <taxon>Pseudomonadati</taxon>
        <taxon>Pseudomonadota</taxon>
        <taxon>Alphaproteobacteria</taxon>
        <taxon>Hyphomicrobiales</taxon>
        <taxon>Methylobacteriaceae</taxon>
        <taxon>Microvirga</taxon>
    </lineage>
</organism>
<dbReference type="NCBIfam" id="TIGR02292">
    <property type="entry name" value="ygfB_yecA"/>
    <property type="match status" value="1"/>
</dbReference>
<evidence type="ECO:0000313" key="1">
    <source>
        <dbReference type="EMBL" id="MBL0408126.1"/>
    </source>
</evidence>
<dbReference type="InterPro" id="IPR036255">
    <property type="entry name" value="YgfB-like_sf"/>
</dbReference>
<dbReference type="InterPro" id="IPR011978">
    <property type="entry name" value="YgfB-like"/>
</dbReference>
<proteinExistence type="predicted"/>
<dbReference type="SUPFAM" id="SSF101327">
    <property type="entry name" value="YgfB-like"/>
    <property type="match status" value="1"/>
</dbReference>
<evidence type="ECO:0000313" key="2">
    <source>
        <dbReference type="Proteomes" id="UP000605848"/>
    </source>
</evidence>
<dbReference type="EMBL" id="JAEQMY010000151">
    <property type="protein sequence ID" value="MBL0408126.1"/>
    <property type="molecule type" value="Genomic_DNA"/>
</dbReference>
<comment type="caution">
    <text evidence="1">The sequence shown here is derived from an EMBL/GenBank/DDBJ whole genome shotgun (WGS) entry which is preliminary data.</text>
</comment>
<protein>
    <submittedName>
        <fullName evidence="1">UPF0149 family protein</fullName>
    </submittedName>
</protein>
<dbReference type="Proteomes" id="UP000605848">
    <property type="component" value="Unassembled WGS sequence"/>
</dbReference>
<sequence length="76" mass="8208">MLVSELDGYVAGILVCPELILPSEWLPLVWGSDEDADPVFENAQQAEPLVKPVVEHYNATGHGLDPCTGSNLGHRP</sequence>
<gene>
    <name evidence="1" type="ORF">JKG68_29990</name>
</gene>
<name>A0A936ZC67_9HYPH</name>
<accession>A0A936ZC67</accession>
<dbReference type="Pfam" id="PF03695">
    <property type="entry name" value="UPF0149"/>
    <property type="match status" value="1"/>
</dbReference>